<organism evidence="6">
    <name type="scientific">Leptosphaeria maculans (strain JN3 / isolate v23.1.3 / race Av1-4-5-6-7-8)</name>
    <name type="common">Blackleg fungus</name>
    <name type="synonym">Phoma lingam</name>
    <dbReference type="NCBI Taxonomy" id="985895"/>
    <lineage>
        <taxon>Eukaryota</taxon>
        <taxon>Fungi</taxon>
        <taxon>Dikarya</taxon>
        <taxon>Ascomycota</taxon>
        <taxon>Pezizomycotina</taxon>
        <taxon>Dothideomycetes</taxon>
        <taxon>Pleosporomycetidae</taxon>
        <taxon>Pleosporales</taxon>
        <taxon>Pleosporineae</taxon>
        <taxon>Leptosphaeriaceae</taxon>
        <taxon>Plenodomus</taxon>
        <taxon>Plenodomus lingam/Leptosphaeria maculans species complex</taxon>
    </lineage>
</organism>
<dbReference type="CDD" id="cd03784">
    <property type="entry name" value="GT1_Gtf-like"/>
    <property type="match status" value="1"/>
</dbReference>
<evidence type="ECO:0000256" key="2">
    <source>
        <dbReference type="SAM" id="MobiDB-lite"/>
    </source>
</evidence>
<dbReference type="InParanoid" id="E5AAG3"/>
<dbReference type="EMBL" id="FP929138">
    <property type="protein sequence ID" value="CBY00654.1"/>
    <property type="molecule type" value="Genomic_DNA"/>
</dbReference>
<name>E5AAG3_LEPMJ</name>
<dbReference type="STRING" id="985895.E5AAG3"/>
<dbReference type="OrthoDB" id="5835829at2759"/>
<dbReference type="GeneID" id="13292052"/>
<keyword evidence="6" id="KW-1185">Reference proteome</keyword>
<dbReference type="eggNOG" id="KOG1192">
    <property type="taxonomic scope" value="Eukaryota"/>
</dbReference>
<accession>E5AAG3</accession>
<dbReference type="InterPro" id="IPR050426">
    <property type="entry name" value="Glycosyltransferase_28"/>
</dbReference>
<feature type="domain" description="Glycosyltransferase family 28 N-terminal" evidence="3">
    <location>
        <begin position="78"/>
        <end position="141"/>
    </location>
</feature>
<proteinExistence type="predicted"/>
<dbReference type="GO" id="GO:0016906">
    <property type="term" value="F:sterol 3-beta-glucosyltransferase activity"/>
    <property type="evidence" value="ECO:0007669"/>
    <property type="project" value="UniProtKB-ARBA"/>
</dbReference>
<evidence type="ECO:0000313" key="6">
    <source>
        <dbReference type="Proteomes" id="UP000002668"/>
    </source>
</evidence>
<dbReference type="HOGENOM" id="CLU_000537_1_2_1"/>
<keyword evidence="1 5" id="KW-0808">Transferase</keyword>
<dbReference type="PANTHER" id="PTHR48050">
    <property type="entry name" value="STEROL 3-BETA-GLUCOSYLTRANSFERASE"/>
    <property type="match status" value="1"/>
</dbReference>
<evidence type="ECO:0000259" key="3">
    <source>
        <dbReference type="Pfam" id="PF03033"/>
    </source>
</evidence>
<dbReference type="PANTHER" id="PTHR48050:SF13">
    <property type="entry name" value="STEROL 3-BETA-GLUCOSYLTRANSFERASE UGT80A2"/>
    <property type="match status" value="1"/>
</dbReference>
<dbReference type="AlphaFoldDB" id="E5AAG3"/>
<evidence type="ECO:0000256" key="1">
    <source>
        <dbReference type="ARBA" id="ARBA00022679"/>
    </source>
</evidence>
<evidence type="ECO:0000313" key="5">
    <source>
        <dbReference type="EMBL" id="CBY00654.1"/>
    </source>
</evidence>
<dbReference type="Pfam" id="PF06722">
    <property type="entry name" value="EryCIII-like_C"/>
    <property type="match status" value="1"/>
</dbReference>
<dbReference type="Proteomes" id="UP000002668">
    <property type="component" value="Genome"/>
</dbReference>
<reference evidence="6" key="1">
    <citation type="journal article" date="2011" name="Nat. Commun.">
        <title>Effector diversification within compartments of the Leptosphaeria maculans genome affected by Repeat-Induced Point mutations.</title>
        <authorList>
            <person name="Rouxel T."/>
            <person name="Grandaubert J."/>
            <person name="Hane J.K."/>
            <person name="Hoede C."/>
            <person name="van de Wouw A.P."/>
            <person name="Couloux A."/>
            <person name="Dominguez V."/>
            <person name="Anthouard V."/>
            <person name="Bally P."/>
            <person name="Bourras S."/>
            <person name="Cozijnsen A.J."/>
            <person name="Ciuffetti L.M."/>
            <person name="Degrave A."/>
            <person name="Dilmaghani A."/>
            <person name="Duret L."/>
            <person name="Fudal I."/>
            <person name="Goodwin S.B."/>
            <person name="Gout L."/>
            <person name="Glaser N."/>
            <person name="Linglin J."/>
            <person name="Kema G.H.J."/>
            <person name="Lapalu N."/>
            <person name="Lawrence C.B."/>
            <person name="May K."/>
            <person name="Meyer M."/>
            <person name="Ollivier B."/>
            <person name="Poulain J."/>
            <person name="Schoch C.L."/>
            <person name="Simon A."/>
            <person name="Spatafora J.W."/>
            <person name="Stachowiak A."/>
            <person name="Turgeon B.G."/>
            <person name="Tyler B.M."/>
            <person name="Vincent D."/>
            <person name="Weissenbach J."/>
            <person name="Amselem J."/>
            <person name="Quesneville H."/>
            <person name="Oliver R.P."/>
            <person name="Wincker P."/>
            <person name="Balesdent M.-H."/>
            <person name="Howlett B.J."/>
        </authorList>
    </citation>
    <scope>NUCLEOTIDE SEQUENCE [LARGE SCALE GENOMIC DNA]</scope>
    <source>
        <strain evidence="6">JN3 / isolate v23.1.3 / race Av1-4-5-6-7-8</strain>
    </source>
</reference>
<sequence length="861" mass="95082">MPHGAPKKPFDGQLHDVKSRCWGKVNTFGQIALRFHSNPTNLENWFQQNSLADQSARSSSDSTLVETKSCLPTPRLNIAIQICGSRGDVQPFIPIAKILQAPPYGHRVRICTHPVFKDFVEGNGIEFFSIGGDPEALMAYMVKNPGLLPSMESLKAGDIAKRRKEMGEMVQSTWRSCIEAGNGMGPPITAINVDNPEDLFIADVIIANPPSMGHIHCAEKLGIPLHMVFTMPWSPTKAFHHPLAAMDYGDVDHRTANYFSFAMMELLTWQGLGDLINKFRTHTLKLDPISPMWGFQLVQRLKVPYSYLWSQTLIPKPEDWPSHISVTGFSFLKAGRNYTPPPDLVQFLESGPPPVYIGFGSIVVDKPSELTKLLFEAVALAGVRAIISKGWGGFEADQVPDNIYLIGNCPHDWLFQRVSCVVHHGGAGTTAAGIALGKPTVVVPFFGDQPFWGQMIARAGAGPKPIPYKLMTAESLADSIRFALRDDVRVSCERMAADIAEEDGATDTVKAFEQHLKIDDMRCQVCPGRLAVWLDKKTGVHLSNMAVCTLAEKGLVHPKELRLLRHKNWYVHEGAESPLIGAVAAMSGTFASIATATSDYSERLKRPNKPADSTSQLPRKRQDEEAIDQLTGIPRPNPTQLETMAWRMALKTYEANVHDNFEKPPENSKLAKMRARIAEKKARRGRAHQIVCATAHYGKDLTKTGLQAPVAFFYNVANGFRNFPSYVLRNEMNRRRDEITGLGTGLTVAGRECILGFYEAFAGVLCHPYMAARQEGAIGVPKGLGRSLSSFSCHILAGVFAVPGYTLKGIEAALSKHSTTDLQAELYLIRLRQAIHDKSQTTQEERAEVVEKWKNLQGLAA</sequence>
<dbReference type="VEuPathDB" id="FungiDB:LEMA_P017840.1"/>
<dbReference type="InterPro" id="IPR010610">
    <property type="entry name" value="EryCIII-like_C"/>
</dbReference>
<dbReference type="Pfam" id="PF03033">
    <property type="entry name" value="Glyco_transf_28"/>
    <property type="match status" value="1"/>
</dbReference>
<dbReference type="InterPro" id="IPR002213">
    <property type="entry name" value="UDP_glucos_trans"/>
</dbReference>
<feature type="region of interest" description="Disordered" evidence="2">
    <location>
        <begin position="599"/>
        <end position="624"/>
    </location>
</feature>
<feature type="domain" description="Erythromycin biosynthesis protein CIII-like C-terminal" evidence="4">
    <location>
        <begin position="397"/>
        <end position="511"/>
    </location>
</feature>
<protein>
    <submittedName>
        <fullName evidence="5">Similar to glycosyltransferase family 28 N-terminal domain protein</fullName>
    </submittedName>
</protein>
<dbReference type="CAZy" id="GT1">
    <property type="family name" value="Glycosyltransferase Family 1"/>
</dbReference>
<dbReference type="InterPro" id="IPR004276">
    <property type="entry name" value="GlycoTrans_28_N"/>
</dbReference>
<dbReference type="FunFam" id="3.40.50.2000:FF:000009">
    <property type="entry name" value="Sterol 3-beta-glucosyltransferase UGT80A2"/>
    <property type="match status" value="1"/>
</dbReference>
<dbReference type="OMA" id="WSQALIP"/>
<dbReference type="FunFam" id="3.40.50.2000:FF:000268">
    <property type="entry name" value="Glycosyltransferase family 1 protein"/>
    <property type="match status" value="1"/>
</dbReference>
<evidence type="ECO:0000259" key="4">
    <source>
        <dbReference type="Pfam" id="PF06722"/>
    </source>
</evidence>
<gene>
    <name evidence="5" type="ORF">LEMA_P017840.1</name>
</gene>
<dbReference type="Gene3D" id="3.40.50.2000">
    <property type="entry name" value="Glycogen Phosphorylase B"/>
    <property type="match status" value="2"/>
</dbReference>
<dbReference type="GO" id="GO:0005975">
    <property type="term" value="P:carbohydrate metabolic process"/>
    <property type="evidence" value="ECO:0007669"/>
    <property type="project" value="InterPro"/>
</dbReference>
<dbReference type="SUPFAM" id="SSF53756">
    <property type="entry name" value="UDP-Glycosyltransferase/glycogen phosphorylase"/>
    <property type="match status" value="1"/>
</dbReference>